<accession>Q4JL35</accession>
<evidence type="ECO:0000313" key="14">
    <source>
        <dbReference type="Proteomes" id="UP000311919"/>
    </source>
</evidence>
<sequence>MTSKRVAISAVNWAELYSKCPKHQLEQFRELKTKTDNLVSKITSLPGSLPAINWNHYAHVVPVPGLVDKFKKQYESLSVEYPKDTSDAVTKVQSQGKVMIANAKRHADACLKMKASAEKMKAALNKLPPADEVVPEIAVAYFGMESDRFIDPRRPISLGNTSILKKSAPKVHWDFN</sequence>
<dbReference type="GO" id="GO:0045259">
    <property type="term" value="C:proton-transporting ATP synthase complex"/>
    <property type="evidence" value="ECO:0007669"/>
    <property type="project" value="UniProtKB-KW"/>
</dbReference>
<evidence type="ECO:0000256" key="1">
    <source>
        <dbReference type="ARBA" id="ARBA00004273"/>
    </source>
</evidence>
<dbReference type="EMBL" id="SKCS01000172">
    <property type="protein sequence ID" value="TNN14532.1"/>
    <property type="molecule type" value="Genomic_DNA"/>
</dbReference>
<dbReference type="GO" id="GO:0016787">
    <property type="term" value="F:hydrolase activity"/>
    <property type="evidence" value="ECO:0007669"/>
    <property type="project" value="UniProtKB-KW"/>
</dbReference>
<dbReference type="InterPro" id="IPR036228">
    <property type="entry name" value="ATP_synth_F0_dsu_sf_mt"/>
</dbReference>
<keyword evidence="8 10" id="KW-0496">Mitochondrion</keyword>
<comment type="similarity">
    <text evidence="2 10">Belongs to the ATPase d subunit family.</text>
</comment>
<dbReference type="EMBL" id="FN315323">
    <property type="protein sequence ID" value="CAX71055.1"/>
    <property type="molecule type" value="mRNA"/>
</dbReference>
<dbReference type="SUPFAM" id="SSF161065">
    <property type="entry name" value="ATP synthase D chain-like"/>
    <property type="match status" value="1"/>
</dbReference>
<dbReference type="GO" id="GO:0005743">
    <property type="term" value="C:mitochondrial inner membrane"/>
    <property type="evidence" value="ECO:0007669"/>
    <property type="project" value="UniProtKB-SubCell"/>
</dbReference>
<keyword evidence="3 10" id="KW-0813">Transport</keyword>
<dbReference type="InterPro" id="IPR008689">
    <property type="entry name" value="ATP_synth_F0_dsu_mt"/>
</dbReference>
<dbReference type="STRING" id="6182.Q4JL35"/>
<dbReference type="GO" id="GO:0015078">
    <property type="term" value="F:proton transmembrane transporter activity"/>
    <property type="evidence" value="ECO:0007669"/>
    <property type="project" value="InterPro"/>
</dbReference>
<keyword evidence="12" id="KW-0378">Hydrolase</keyword>
<reference evidence="11" key="1">
    <citation type="submission" date="2005-05" db="EMBL/GenBank/DDBJ databases">
        <title>Cloning and function prediction of Schistosoma japonicum differentially expressed protein.</title>
        <authorList>
            <person name="Yuan C."/>
            <person name="Lu K."/>
            <person name="Lin J."/>
        </authorList>
    </citation>
    <scope>NUCLEOTIDE SEQUENCE</scope>
    <source>
        <strain evidence="11">Chinese mainland</strain>
    </source>
</reference>
<dbReference type="EMBL" id="FN320645">
    <property type="protein sequence ID" value="CAX76371.1"/>
    <property type="molecule type" value="mRNA"/>
</dbReference>
<dbReference type="EMBL" id="FN315325">
    <property type="protein sequence ID" value="CAX71057.1"/>
    <property type="molecule type" value="mRNA"/>
</dbReference>
<evidence type="ECO:0000256" key="4">
    <source>
        <dbReference type="ARBA" id="ARBA00022547"/>
    </source>
</evidence>
<dbReference type="PIRSF" id="PIRSF005514">
    <property type="entry name" value="ATPase_F0_D_mt"/>
    <property type="match status" value="1"/>
</dbReference>
<name>Q4JL35_SCHJA</name>
<evidence type="ECO:0000256" key="8">
    <source>
        <dbReference type="ARBA" id="ARBA00023128"/>
    </source>
</evidence>
<evidence type="ECO:0000256" key="6">
    <source>
        <dbReference type="ARBA" id="ARBA00022792"/>
    </source>
</evidence>
<dbReference type="Gene3D" id="6.10.280.70">
    <property type="match status" value="1"/>
</dbReference>
<evidence type="ECO:0000256" key="10">
    <source>
        <dbReference type="PIRNR" id="PIRNR005514"/>
    </source>
</evidence>
<dbReference type="GO" id="GO:0015986">
    <property type="term" value="P:proton motive force-driven ATP synthesis"/>
    <property type="evidence" value="ECO:0007669"/>
    <property type="project" value="UniProtKB-UniRule"/>
</dbReference>
<dbReference type="EMBL" id="FN315326">
    <property type="protein sequence ID" value="CAX71058.1"/>
    <property type="molecule type" value="mRNA"/>
</dbReference>
<evidence type="ECO:0000256" key="3">
    <source>
        <dbReference type="ARBA" id="ARBA00022448"/>
    </source>
</evidence>
<dbReference type="AlphaFoldDB" id="Q4JL35"/>
<keyword evidence="6 10" id="KW-0999">Mitochondrion inner membrane</keyword>
<evidence type="ECO:0000256" key="7">
    <source>
        <dbReference type="ARBA" id="ARBA00023065"/>
    </source>
</evidence>
<organism evidence="11">
    <name type="scientific">Schistosoma japonicum</name>
    <name type="common">Blood fluke</name>
    <dbReference type="NCBI Taxonomy" id="6182"/>
    <lineage>
        <taxon>Eukaryota</taxon>
        <taxon>Metazoa</taxon>
        <taxon>Spiralia</taxon>
        <taxon>Lophotrochozoa</taxon>
        <taxon>Platyhelminthes</taxon>
        <taxon>Trematoda</taxon>
        <taxon>Digenea</taxon>
        <taxon>Strigeidida</taxon>
        <taxon>Schistosomatoidea</taxon>
        <taxon>Schistosomatidae</taxon>
        <taxon>Schistosoma</taxon>
    </lineage>
</organism>
<comment type="function">
    <text evidence="10">Mitochondrial membrane ATP synthase (F(1)F(0) ATP synthase or Complex V) produces ATP from ADP in the presence of a proton gradient across the membrane which is generated by electron transport complexes of the respiratory chain. F-type ATPases consist of two structural domains, F(1) - containing the extramembraneous catalytic core, and F(0) - containing the membrane proton channel, linked together by a central stalk and a peripheral stalk. During catalysis, ATP synthesis in the catalytic domain of F(1) is coupled via a rotary mechanism of the central stalk subunits to proton translocation.</text>
</comment>
<evidence type="ECO:0000313" key="11">
    <source>
        <dbReference type="EMBL" id="AAY97888.1"/>
    </source>
</evidence>
<evidence type="ECO:0000256" key="5">
    <source>
        <dbReference type="ARBA" id="ARBA00022781"/>
    </source>
</evidence>
<dbReference type="OrthoDB" id="35799at2759"/>
<keyword evidence="9 10" id="KW-0472">Membrane</keyword>
<evidence type="ECO:0000256" key="9">
    <source>
        <dbReference type="ARBA" id="ARBA00023136"/>
    </source>
</evidence>
<keyword evidence="4" id="KW-0138">CF(0)</keyword>
<dbReference type="EMBL" id="FN320644">
    <property type="protein sequence ID" value="CAX76370.1"/>
    <property type="molecule type" value="mRNA"/>
</dbReference>
<dbReference type="Pfam" id="PF05873">
    <property type="entry name" value="Mt_ATP-synt_D"/>
    <property type="match status" value="1"/>
</dbReference>
<protein>
    <recommendedName>
        <fullName evidence="10">ATP synthase subunit d, mitochondrial</fullName>
    </recommendedName>
</protein>
<reference evidence="13 14" key="4">
    <citation type="submission" date="2019-03" db="EMBL/GenBank/DDBJ databases">
        <title>An improved genome assembly of the fluke Schistosoma japonicum.</title>
        <authorList>
            <person name="Hu W."/>
            <person name="Luo F."/>
            <person name="Yin M."/>
            <person name="Mo X."/>
            <person name="Sun C."/>
            <person name="Wu Q."/>
            <person name="Zhu B."/>
            <person name="Xiang M."/>
            <person name="Wang J."/>
            <person name="Wang Y."/>
            <person name="Zhang T."/>
            <person name="Xu B."/>
            <person name="Zheng H."/>
            <person name="Feng Z."/>
        </authorList>
    </citation>
    <scope>NUCLEOTIDE SEQUENCE [LARGE SCALE GENOMIC DNA]</scope>
    <source>
        <strain evidence="13">HuSjv2</strain>
        <tissue evidence="13">Worms</tissue>
    </source>
</reference>
<proteinExistence type="evidence at transcript level"/>
<comment type="subcellular location">
    <subcellularLocation>
        <location evidence="1 10">Mitochondrion inner membrane</location>
    </subcellularLocation>
</comment>
<evidence type="ECO:0000313" key="12">
    <source>
        <dbReference type="EMBL" id="CAX71055.1"/>
    </source>
</evidence>
<gene>
    <name evidence="12" type="primary">ATPsyn-d</name>
    <name evidence="13" type="ORF">EWB00_002096</name>
</gene>
<keyword evidence="5 10" id="KW-0375">Hydrogen ion transport</keyword>
<keyword evidence="14" id="KW-1185">Reference proteome</keyword>
<dbReference type="EMBL" id="SKCS01000172">
    <property type="protein sequence ID" value="TNN14531.1"/>
    <property type="molecule type" value="Genomic_DNA"/>
</dbReference>
<dbReference type="EMBL" id="DQ076150">
    <property type="protein sequence ID" value="AAY97888.1"/>
    <property type="molecule type" value="mRNA"/>
</dbReference>
<reference evidence="12" key="3">
    <citation type="submission" date="2009-03" db="EMBL/GenBank/DDBJ databases">
        <authorList>
            <person name="Gang L."/>
        </authorList>
    </citation>
    <scope>NUCLEOTIDE SEQUENCE</scope>
    <source>
        <strain evidence="12">Anhui</strain>
    </source>
</reference>
<dbReference type="Proteomes" id="UP000311919">
    <property type="component" value="Unassembled WGS sequence"/>
</dbReference>
<dbReference type="PANTHER" id="PTHR12700">
    <property type="entry name" value="ATP SYNTHASE SUBUNIT D, MITOCHONDRIAL"/>
    <property type="match status" value="1"/>
</dbReference>
<evidence type="ECO:0000256" key="2">
    <source>
        <dbReference type="ARBA" id="ARBA00006842"/>
    </source>
</evidence>
<reference evidence="12" key="2">
    <citation type="journal article" date="2009" name="Nature">
        <title>The Schistosoma japonicum genome reveals features of host-parasite interplay.</title>
        <authorList>
            <person name="Liu F."/>
            <person name="Zhou Y."/>
            <person name="Wang Z.Q."/>
            <person name="Lu G."/>
            <person name="Zheng H."/>
            <person name="Brindley P.J."/>
            <person name="McManus D.P."/>
            <person name="Blair D."/>
            <person name="Zhang Q.H."/>
            <person name="Zhong Y."/>
            <person name="Wang S."/>
            <person name="Han Z.G."/>
            <person name="Chen Z."/>
        </authorList>
    </citation>
    <scope>NUCLEOTIDE SEQUENCE</scope>
    <source>
        <strain evidence="12">Anhui</strain>
    </source>
</reference>
<evidence type="ECO:0000313" key="13">
    <source>
        <dbReference type="EMBL" id="TNN14531.1"/>
    </source>
</evidence>
<keyword evidence="7 10" id="KW-0406">Ion transport</keyword>